<reference evidence="1 2" key="1">
    <citation type="submission" date="2016-08" db="EMBL/GenBank/DDBJ databases">
        <title>Genome of Bacillus solimangrovi GH2-4.</title>
        <authorList>
            <person name="Lim S."/>
            <person name="Kim B.-C."/>
        </authorList>
    </citation>
    <scope>NUCLEOTIDE SEQUENCE [LARGE SCALE GENOMIC DNA]</scope>
    <source>
        <strain evidence="1 2">GH2-4</strain>
    </source>
</reference>
<gene>
    <name evidence="1" type="ORF">BFG57_16395</name>
</gene>
<comment type="caution">
    <text evidence="1">The sequence shown here is derived from an EMBL/GenBank/DDBJ whole genome shotgun (WGS) entry which is preliminary data.</text>
</comment>
<evidence type="ECO:0000313" key="1">
    <source>
        <dbReference type="EMBL" id="OEH92354.1"/>
    </source>
</evidence>
<keyword evidence="2" id="KW-1185">Reference proteome</keyword>
<dbReference type="Proteomes" id="UP000095209">
    <property type="component" value="Unassembled WGS sequence"/>
</dbReference>
<dbReference type="SUPFAM" id="SSF55486">
    <property type="entry name" value="Metalloproteases ('zincins'), catalytic domain"/>
    <property type="match status" value="1"/>
</dbReference>
<dbReference type="EMBL" id="MJEH01000031">
    <property type="protein sequence ID" value="OEH92354.1"/>
    <property type="molecule type" value="Genomic_DNA"/>
</dbReference>
<dbReference type="AlphaFoldDB" id="A0A1E5LE76"/>
<sequence length="212" mass="25167">MRKIRGFATGLRNGSWSQTKYTNLTQYSPYSSEIRKIVKENHKLPSINDKLLIKTYKAKNGLIHPINEDDIRKVLHKIPSEFLMNLRAIYLCSGSEKQKNYSNVRFGTYHDYYKTIFLHPFPESKCIQYDKKPKPSISLEYERHGAIWYKEGKGWNLQFDIHSLRSLYLKDVLIHEIGHHVENISHDIKHKSYAQREKFADWFALEYGMKKK</sequence>
<organism evidence="1 2">
    <name type="scientific">Bacillus solimangrovi</name>
    <dbReference type="NCBI Taxonomy" id="1305675"/>
    <lineage>
        <taxon>Bacteria</taxon>
        <taxon>Bacillati</taxon>
        <taxon>Bacillota</taxon>
        <taxon>Bacilli</taxon>
        <taxon>Bacillales</taxon>
        <taxon>Bacillaceae</taxon>
        <taxon>Bacillus</taxon>
    </lineage>
</organism>
<evidence type="ECO:0000313" key="2">
    <source>
        <dbReference type="Proteomes" id="UP000095209"/>
    </source>
</evidence>
<dbReference type="RefSeq" id="WP_069717637.1">
    <property type="nucleotide sequence ID" value="NZ_MJEH01000031.1"/>
</dbReference>
<proteinExistence type="predicted"/>
<protein>
    <submittedName>
        <fullName evidence="1">Uncharacterized protein</fullName>
    </submittedName>
</protein>
<accession>A0A1E5LE76</accession>
<dbReference type="OrthoDB" id="2989328at2"/>
<dbReference type="STRING" id="1305675.BFG57_16395"/>
<name>A0A1E5LE76_9BACI</name>